<evidence type="ECO:0000313" key="1">
    <source>
        <dbReference type="EMBL" id="TPP61099.1"/>
    </source>
</evidence>
<dbReference type="AlphaFoldDB" id="A0A504YL71"/>
<protein>
    <submittedName>
        <fullName evidence="1">Uncharacterized protein</fullName>
    </submittedName>
</protein>
<dbReference type="EMBL" id="SUNJ01008614">
    <property type="protein sequence ID" value="TPP61099.1"/>
    <property type="molecule type" value="Genomic_DNA"/>
</dbReference>
<name>A0A504YL71_FASGI</name>
<keyword evidence="2" id="KW-1185">Reference proteome</keyword>
<sequence>MRDRKVPWKSFQTVLQSSKLYQSIRAIVAK</sequence>
<evidence type="ECO:0000313" key="2">
    <source>
        <dbReference type="Proteomes" id="UP000316759"/>
    </source>
</evidence>
<gene>
    <name evidence="1" type="ORF">FGIG_03339</name>
</gene>
<accession>A0A504YL71</accession>
<proteinExistence type="predicted"/>
<comment type="caution">
    <text evidence="1">The sequence shown here is derived from an EMBL/GenBank/DDBJ whole genome shotgun (WGS) entry which is preliminary data.</text>
</comment>
<reference evidence="1 2" key="1">
    <citation type="submission" date="2019-04" db="EMBL/GenBank/DDBJ databases">
        <title>Annotation for the trematode Fasciola gigantica.</title>
        <authorList>
            <person name="Choi Y.-J."/>
        </authorList>
    </citation>
    <scope>NUCLEOTIDE SEQUENCE [LARGE SCALE GENOMIC DNA]</scope>
    <source>
        <strain evidence="1">Uganda_cow_1</strain>
    </source>
</reference>
<organism evidence="1 2">
    <name type="scientific">Fasciola gigantica</name>
    <name type="common">Giant liver fluke</name>
    <dbReference type="NCBI Taxonomy" id="46835"/>
    <lineage>
        <taxon>Eukaryota</taxon>
        <taxon>Metazoa</taxon>
        <taxon>Spiralia</taxon>
        <taxon>Lophotrochozoa</taxon>
        <taxon>Platyhelminthes</taxon>
        <taxon>Trematoda</taxon>
        <taxon>Digenea</taxon>
        <taxon>Plagiorchiida</taxon>
        <taxon>Echinostomata</taxon>
        <taxon>Echinostomatoidea</taxon>
        <taxon>Fasciolidae</taxon>
        <taxon>Fasciola</taxon>
    </lineage>
</organism>
<dbReference type="Proteomes" id="UP000316759">
    <property type="component" value="Unassembled WGS sequence"/>
</dbReference>